<evidence type="ECO:0000313" key="2">
    <source>
        <dbReference type="EMBL" id="MBB1486200.1"/>
    </source>
</evidence>
<dbReference type="InterPro" id="IPR024726">
    <property type="entry name" value="FhuF_C"/>
</dbReference>
<dbReference type="EMBL" id="JACJFM010000005">
    <property type="protein sequence ID" value="MBB1486200.1"/>
    <property type="molecule type" value="Genomic_DNA"/>
</dbReference>
<reference evidence="2 3" key="1">
    <citation type="submission" date="2020-08" db="EMBL/GenBank/DDBJ databases">
        <title>Oceanospirillum sp. nov. isolated from marine sediment.</title>
        <authorList>
            <person name="Ji X."/>
        </authorList>
    </citation>
    <scope>NUCLEOTIDE SEQUENCE [LARGE SCALE GENOMIC DNA]</scope>
    <source>
        <strain evidence="2 3">D5</strain>
    </source>
</reference>
<organism evidence="2 3">
    <name type="scientific">Oceanospirillum sediminis</name>
    <dbReference type="NCBI Taxonomy" id="2760088"/>
    <lineage>
        <taxon>Bacteria</taxon>
        <taxon>Pseudomonadati</taxon>
        <taxon>Pseudomonadota</taxon>
        <taxon>Gammaproteobacteria</taxon>
        <taxon>Oceanospirillales</taxon>
        <taxon>Oceanospirillaceae</taxon>
        <taxon>Oceanospirillum</taxon>
    </lineage>
</organism>
<dbReference type="AlphaFoldDB" id="A0A839INC7"/>
<proteinExistence type="predicted"/>
<feature type="domain" description="Ferric siderophore reductase C-terminal" evidence="1">
    <location>
        <begin position="264"/>
        <end position="284"/>
    </location>
</feature>
<dbReference type="Proteomes" id="UP000565262">
    <property type="component" value="Unassembled WGS sequence"/>
</dbReference>
<accession>A0A839INC7</accession>
<protein>
    <submittedName>
        <fullName evidence="2">(2Fe-2S)-binding protein</fullName>
    </submittedName>
</protein>
<comment type="caution">
    <text evidence="2">The sequence shown here is derived from an EMBL/GenBank/DDBJ whole genome shotgun (WGS) entry which is preliminary data.</text>
</comment>
<dbReference type="Pfam" id="PF11575">
    <property type="entry name" value="FhuF_C"/>
    <property type="match status" value="1"/>
</dbReference>
<dbReference type="RefSeq" id="WP_182807977.1">
    <property type="nucleotide sequence ID" value="NZ_JACJFM010000005.1"/>
</dbReference>
<sequence>MPDIVISDKKNEVLFDLASQVSPALTGQSGEGGPELIRAGQDNTLALQRFYHQLQSLHASSGKPYWQTRGWGVLTWQPLYLSFLSLYCLGSVPSSLGKLAQQQKGDMVSGFFLPEGRWYCLKYSGCTVPELIALACQQIRPVIQQLQWEFERISGFSKAKSQRVMADRVLLTLLRLAEASNELNSFVKQTLTQEEQQHWGFTAAPWLHQRLNEKERFIADAILWLKGLELPVEHYLRLKEKPALLAVSSTEMIEPHGPGLYLKRLTCCMHYRREDGDLCANCPRLKKNKAA</sequence>
<evidence type="ECO:0000259" key="1">
    <source>
        <dbReference type="Pfam" id="PF11575"/>
    </source>
</evidence>
<keyword evidence="3" id="KW-1185">Reference proteome</keyword>
<evidence type="ECO:0000313" key="3">
    <source>
        <dbReference type="Proteomes" id="UP000565262"/>
    </source>
</evidence>
<name>A0A839INC7_9GAMM</name>
<gene>
    <name evidence="2" type="ORF">H4O21_06225</name>
</gene>
<dbReference type="GO" id="GO:0051537">
    <property type="term" value="F:2 iron, 2 sulfur cluster binding"/>
    <property type="evidence" value="ECO:0007669"/>
    <property type="project" value="InterPro"/>
</dbReference>